<sequence>GEGLPVLDPWPLGNDFPRVRSLGHGFVIASPEHLDHGSRHLGNAILCSPDGFSFLNI</sequence>
<protein>
    <submittedName>
        <fullName evidence="1">Uncharacterized protein</fullName>
    </submittedName>
</protein>
<name>A0AAN8X6W2_HALRR</name>
<dbReference type="Proteomes" id="UP001381693">
    <property type="component" value="Unassembled WGS sequence"/>
</dbReference>
<evidence type="ECO:0000313" key="2">
    <source>
        <dbReference type="Proteomes" id="UP001381693"/>
    </source>
</evidence>
<reference evidence="1 2" key="1">
    <citation type="submission" date="2023-11" db="EMBL/GenBank/DDBJ databases">
        <title>Halocaridina rubra genome assembly.</title>
        <authorList>
            <person name="Smith C."/>
        </authorList>
    </citation>
    <scope>NUCLEOTIDE SEQUENCE [LARGE SCALE GENOMIC DNA]</scope>
    <source>
        <strain evidence="1">EP-1</strain>
        <tissue evidence="1">Whole</tissue>
    </source>
</reference>
<keyword evidence="2" id="KW-1185">Reference proteome</keyword>
<dbReference type="EMBL" id="JAXCGZ010011863">
    <property type="protein sequence ID" value="KAK7074024.1"/>
    <property type="molecule type" value="Genomic_DNA"/>
</dbReference>
<dbReference type="AlphaFoldDB" id="A0AAN8X6W2"/>
<comment type="caution">
    <text evidence="1">The sequence shown here is derived from an EMBL/GenBank/DDBJ whole genome shotgun (WGS) entry which is preliminary data.</text>
</comment>
<accession>A0AAN8X6W2</accession>
<organism evidence="1 2">
    <name type="scientific">Halocaridina rubra</name>
    <name type="common">Hawaiian red shrimp</name>
    <dbReference type="NCBI Taxonomy" id="373956"/>
    <lineage>
        <taxon>Eukaryota</taxon>
        <taxon>Metazoa</taxon>
        <taxon>Ecdysozoa</taxon>
        <taxon>Arthropoda</taxon>
        <taxon>Crustacea</taxon>
        <taxon>Multicrustacea</taxon>
        <taxon>Malacostraca</taxon>
        <taxon>Eumalacostraca</taxon>
        <taxon>Eucarida</taxon>
        <taxon>Decapoda</taxon>
        <taxon>Pleocyemata</taxon>
        <taxon>Caridea</taxon>
        <taxon>Atyoidea</taxon>
        <taxon>Atyidae</taxon>
        <taxon>Halocaridina</taxon>
    </lineage>
</organism>
<proteinExistence type="predicted"/>
<feature type="non-terminal residue" evidence="1">
    <location>
        <position position="1"/>
    </location>
</feature>
<gene>
    <name evidence="1" type="ORF">SK128_022556</name>
</gene>
<evidence type="ECO:0000313" key="1">
    <source>
        <dbReference type="EMBL" id="KAK7074024.1"/>
    </source>
</evidence>